<proteinExistence type="predicted"/>
<accession>A0A843XDK4</accession>
<sequence length="131" mass="14807">MIGKLVRHLISFSKDMWNGTKFTAHHIPHYSPPPVGTNTFCKRSVDTLHNGVDIITQIQRQKDEKMLRLCRHISKSVSTRVVDSGNQTTQVDALSGQVDTGSVPRTVCFKIWAVCRHHHQGRSTHYGKFAT</sequence>
<reference evidence="1" key="1">
    <citation type="submission" date="2017-07" db="EMBL/GenBank/DDBJ databases">
        <title>Taro Niue Genome Assembly and Annotation.</title>
        <authorList>
            <person name="Atibalentja N."/>
            <person name="Keating K."/>
            <person name="Fields C.J."/>
        </authorList>
    </citation>
    <scope>NUCLEOTIDE SEQUENCE</scope>
    <source>
        <strain evidence="1">Niue_2</strain>
        <tissue evidence="1">Leaf</tissue>
    </source>
</reference>
<organism evidence="1 2">
    <name type="scientific">Colocasia esculenta</name>
    <name type="common">Wild taro</name>
    <name type="synonym">Arum esculentum</name>
    <dbReference type="NCBI Taxonomy" id="4460"/>
    <lineage>
        <taxon>Eukaryota</taxon>
        <taxon>Viridiplantae</taxon>
        <taxon>Streptophyta</taxon>
        <taxon>Embryophyta</taxon>
        <taxon>Tracheophyta</taxon>
        <taxon>Spermatophyta</taxon>
        <taxon>Magnoliopsida</taxon>
        <taxon>Liliopsida</taxon>
        <taxon>Araceae</taxon>
        <taxon>Aroideae</taxon>
        <taxon>Colocasieae</taxon>
        <taxon>Colocasia</taxon>
    </lineage>
</organism>
<comment type="caution">
    <text evidence="1">The sequence shown here is derived from an EMBL/GenBank/DDBJ whole genome shotgun (WGS) entry which is preliminary data.</text>
</comment>
<keyword evidence="2" id="KW-1185">Reference proteome</keyword>
<evidence type="ECO:0000313" key="1">
    <source>
        <dbReference type="EMBL" id="MQM17518.1"/>
    </source>
</evidence>
<name>A0A843XDK4_COLES</name>
<protein>
    <submittedName>
        <fullName evidence="1">Uncharacterized protein</fullName>
    </submittedName>
</protein>
<dbReference type="AlphaFoldDB" id="A0A843XDK4"/>
<gene>
    <name evidence="1" type="ORF">Taro_050490</name>
</gene>
<evidence type="ECO:0000313" key="2">
    <source>
        <dbReference type="Proteomes" id="UP000652761"/>
    </source>
</evidence>
<dbReference type="EMBL" id="NMUH01007598">
    <property type="protein sequence ID" value="MQM17518.1"/>
    <property type="molecule type" value="Genomic_DNA"/>
</dbReference>
<dbReference type="Proteomes" id="UP000652761">
    <property type="component" value="Unassembled WGS sequence"/>
</dbReference>